<organism evidence="2 3">
    <name type="scientific">Caldibacillus debilis GB1</name>
    <dbReference type="NCBI Taxonomy" id="1339248"/>
    <lineage>
        <taxon>Bacteria</taxon>
        <taxon>Bacillati</taxon>
        <taxon>Bacillota</taxon>
        <taxon>Bacilli</taxon>
        <taxon>Bacillales</taxon>
        <taxon>Bacillaceae</taxon>
        <taxon>Caldibacillus</taxon>
    </lineage>
</organism>
<dbReference type="RefSeq" id="WP_120669239.1">
    <property type="nucleotide sequence ID" value="NZ_AZRV01000035.1"/>
</dbReference>
<evidence type="ECO:0000259" key="1">
    <source>
        <dbReference type="Pfam" id="PF12961"/>
    </source>
</evidence>
<dbReference type="InterPro" id="IPR039440">
    <property type="entry name" value="DUF3850"/>
</dbReference>
<evidence type="ECO:0000313" key="2">
    <source>
        <dbReference type="EMBL" id="RKO61808.1"/>
    </source>
</evidence>
<proteinExistence type="predicted"/>
<dbReference type="Proteomes" id="UP000286235">
    <property type="component" value="Unassembled WGS sequence"/>
</dbReference>
<dbReference type="Gene3D" id="2.30.130.30">
    <property type="entry name" value="Hypothetical protein"/>
    <property type="match status" value="1"/>
</dbReference>
<dbReference type="InterPro" id="IPR015947">
    <property type="entry name" value="PUA-like_sf"/>
</dbReference>
<name>A0A420VEH2_9BACI</name>
<protein>
    <recommendedName>
        <fullName evidence="1">DUF3850 domain-containing protein</fullName>
    </recommendedName>
</protein>
<dbReference type="AlphaFoldDB" id="A0A420VEH2"/>
<gene>
    <name evidence="2" type="ORF">Cdeb_01303</name>
</gene>
<feature type="domain" description="DUF3850" evidence="1">
    <location>
        <begin position="63"/>
        <end position="136"/>
    </location>
</feature>
<sequence length="137" mass="16149">MDFITREEAQEALKRGERVLFHYQGKSTEVTLDTDLNDLRDAFLAKFLTIDDVVNGKYSILRCHELKVCPEYFETLEKRIKTFEIRKNDRDFHIGDVLILKEFDPETNNYTGRTVERKVTYITNFAQQEGYVVMSIV</sequence>
<dbReference type="EMBL" id="AZRV01000035">
    <property type="protein sequence ID" value="RKO61808.1"/>
    <property type="molecule type" value="Genomic_DNA"/>
</dbReference>
<comment type="caution">
    <text evidence="2">The sequence shown here is derived from an EMBL/GenBank/DDBJ whole genome shotgun (WGS) entry which is preliminary data.</text>
</comment>
<accession>A0A420VEH2</accession>
<keyword evidence="3" id="KW-1185">Reference proteome</keyword>
<dbReference type="Pfam" id="PF12961">
    <property type="entry name" value="DUF3850"/>
    <property type="match status" value="1"/>
</dbReference>
<dbReference type="SUPFAM" id="SSF88697">
    <property type="entry name" value="PUA domain-like"/>
    <property type="match status" value="1"/>
</dbReference>
<evidence type="ECO:0000313" key="3">
    <source>
        <dbReference type="Proteomes" id="UP000286235"/>
    </source>
</evidence>
<reference evidence="2 3" key="1">
    <citation type="submission" date="2013-12" db="EMBL/GenBank/DDBJ databases">
        <title>Genome and proteome characterization of Caldibacillus debilis GB1 derived from a cellulolytic aero-tolerant co-culture.</title>
        <authorList>
            <person name="Wushke S.T."/>
            <person name="Zhang X."/>
            <person name="Fristensky B."/>
            <person name="Wilkins J.A."/>
            <person name="Levin D.B."/>
            <person name="Sparling R."/>
        </authorList>
    </citation>
    <scope>NUCLEOTIDE SEQUENCE [LARGE SCALE GENOMIC DNA]</scope>
    <source>
        <strain evidence="2 3">GB1</strain>
    </source>
</reference>